<name>A0A2G6KHI8_9BACT</name>
<reference evidence="2 3" key="1">
    <citation type="submission" date="2017-10" db="EMBL/GenBank/DDBJ databases">
        <title>Novel microbial diversity and functional potential in the marine mammal oral microbiome.</title>
        <authorList>
            <person name="Dudek N.K."/>
            <person name="Sun C.L."/>
            <person name="Burstein D."/>
            <person name="Kantor R.S."/>
            <person name="Aliaga Goltsman D.S."/>
            <person name="Bik E.M."/>
            <person name="Thomas B.C."/>
            <person name="Banfield J.F."/>
            <person name="Relman D.A."/>
        </authorList>
    </citation>
    <scope>NUCLEOTIDE SEQUENCE [LARGE SCALE GENOMIC DNA]</scope>
    <source>
        <strain evidence="2">DOLJORAL78_47_16</strain>
    </source>
</reference>
<dbReference type="InterPro" id="IPR052785">
    <property type="entry name" value="Enterotoxin_cmpnt"/>
</dbReference>
<gene>
    <name evidence="2" type="ORF">CSA56_05395</name>
</gene>
<proteinExistence type="predicted"/>
<dbReference type="AlphaFoldDB" id="A0A2G6KHI8"/>
<accession>A0A2G6KHI8</accession>
<feature type="transmembrane region" description="Helical" evidence="1">
    <location>
        <begin position="194"/>
        <end position="217"/>
    </location>
</feature>
<dbReference type="InterPro" id="IPR008414">
    <property type="entry name" value="HBL"/>
</dbReference>
<dbReference type="PANTHER" id="PTHR38443">
    <property type="match status" value="1"/>
</dbReference>
<protein>
    <recommendedName>
        <fullName evidence="4">HBL/NHE enterotoxin family protein</fullName>
    </recommendedName>
</protein>
<evidence type="ECO:0000313" key="2">
    <source>
        <dbReference type="EMBL" id="PIE35136.1"/>
    </source>
</evidence>
<organism evidence="2 3">
    <name type="scientific">candidate division KSB3 bacterium</name>
    <dbReference type="NCBI Taxonomy" id="2044937"/>
    <lineage>
        <taxon>Bacteria</taxon>
        <taxon>candidate division KSB3</taxon>
    </lineage>
</organism>
<keyword evidence="1" id="KW-0812">Transmembrane</keyword>
<dbReference type="PANTHER" id="PTHR38443:SF2">
    <property type="entry name" value="NON-HEMOLYTIC ENTEROTOXIN LYTIC COMPONENT L1"/>
    <property type="match status" value="1"/>
</dbReference>
<evidence type="ECO:0000256" key="1">
    <source>
        <dbReference type="SAM" id="Phobius"/>
    </source>
</evidence>
<dbReference type="Pfam" id="PF05791">
    <property type="entry name" value="Bacillus_HBL"/>
    <property type="match status" value="1"/>
</dbReference>
<dbReference type="CDD" id="cd22655">
    <property type="entry name" value="ClyA_MakA-like"/>
    <property type="match status" value="1"/>
</dbReference>
<comment type="caution">
    <text evidence="2">The sequence shown here is derived from an EMBL/GenBank/DDBJ whole genome shotgun (WGS) entry which is preliminary data.</text>
</comment>
<feature type="transmembrane region" description="Helical" evidence="1">
    <location>
        <begin position="223"/>
        <end position="245"/>
    </location>
</feature>
<evidence type="ECO:0000313" key="3">
    <source>
        <dbReference type="Proteomes" id="UP000230821"/>
    </source>
</evidence>
<dbReference type="Proteomes" id="UP000230821">
    <property type="component" value="Unassembled WGS sequence"/>
</dbReference>
<sequence>MEEVLMATRSTANLRQKTKSAYLALHFITQSCQGVMDTHFAKLDPKPTWYDDLASKLVDAQVISADWINNLAPSITGGVPLQVVNYGTTYAAFSSAIQKIAKDHPEAIGKDNKYVIEVHNLVTALEGEITKIVTAAETTAEDLKNWGIKLQKAHDALSEGAGNIQAAETDLQTDIDKMNNAISMLRDTIHKENIAIAASAGGIGLGLFLLVPGIALAPETGGASLVVAASGGLLVVGGAVTWGIMQHKINKQFDEIGKDLKVLAADKAQMVALQGLANGAKQATDYMATASTYLSEFRAEWALFQGEIKAVKDKLELAEESLSVLVASTFSDAALKEWNAATRFAQDIVNTPVQFPKATIDTDGKIINQPEAA</sequence>
<evidence type="ECO:0008006" key="4">
    <source>
        <dbReference type="Google" id="ProtNLM"/>
    </source>
</evidence>
<keyword evidence="1" id="KW-1133">Transmembrane helix</keyword>
<keyword evidence="1" id="KW-0472">Membrane</keyword>
<dbReference type="GO" id="GO:0016020">
    <property type="term" value="C:membrane"/>
    <property type="evidence" value="ECO:0007669"/>
    <property type="project" value="InterPro"/>
</dbReference>
<dbReference type="SUPFAM" id="SSF58100">
    <property type="entry name" value="Bacterial hemolysins"/>
    <property type="match status" value="1"/>
</dbReference>
<dbReference type="Gene3D" id="1.20.1170.10">
    <property type="match status" value="1"/>
</dbReference>
<dbReference type="EMBL" id="PDSK01000060">
    <property type="protein sequence ID" value="PIE35136.1"/>
    <property type="molecule type" value="Genomic_DNA"/>
</dbReference>